<dbReference type="InterPro" id="IPR003768">
    <property type="entry name" value="ScpA"/>
</dbReference>
<evidence type="ECO:0000313" key="4">
    <source>
        <dbReference type="Proteomes" id="UP000602381"/>
    </source>
</evidence>
<dbReference type="PANTHER" id="PTHR33969">
    <property type="entry name" value="SEGREGATION AND CONDENSATION PROTEIN A"/>
    <property type="match status" value="1"/>
</dbReference>
<gene>
    <name evidence="3" type="ORF">GCM10007972_00560</name>
</gene>
<proteinExistence type="predicted"/>
<accession>A0ABQ2L5N0</accession>
<reference evidence="4" key="1">
    <citation type="journal article" date="2019" name="Int. J. Syst. Evol. Microbiol.">
        <title>The Global Catalogue of Microorganisms (GCM) 10K type strain sequencing project: providing services to taxonomists for standard genome sequencing and annotation.</title>
        <authorList>
            <consortium name="The Broad Institute Genomics Platform"/>
            <consortium name="The Broad Institute Genome Sequencing Center for Infectious Disease"/>
            <person name="Wu L."/>
            <person name="Ma J."/>
        </authorList>
    </citation>
    <scope>NUCLEOTIDE SEQUENCE [LARGE SCALE GENOMIC DNA]</scope>
    <source>
        <strain evidence="4">JCM 17843</strain>
    </source>
</reference>
<keyword evidence="4" id="KW-1185">Reference proteome</keyword>
<dbReference type="PANTHER" id="PTHR33969:SF2">
    <property type="entry name" value="SEGREGATION AND CONDENSATION PROTEIN A"/>
    <property type="match status" value="1"/>
</dbReference>
<feature type="region of interest" description="Disordered" evidence="2">
    <location>
        <begin position="1"/>
        <end position="23"/>
    </location>
</feature>
<dbReference type="Proteomes" id="UP000602381">
    <property type="component" value="Unassembled WGS sequence"/>
</dbReference>
<evidence type="ECO:0000256" key="2">
    <source>
        <dbReference type="SAM" id="MobiDB-lite"/>
    </source>
</evidence>
<dbReference type="Pfam" id="PF02616">
    <property type="entry name" value="SMC_ScpA"/>
    <property type="match status" value="1"/>
</dbReference>
<protein>
    <recommendedName>
        <fullName evidence="1">Segregation and condensation protein A</fullName>
    </recommendedName>
</protein>
<dbReference type="RefSeq" id="WP_188873278.1">
    <property type="nucleotide sequence ID" value="NZ_BMOV01000001.1"/>
</dbReference>
<dbReference type="EMBL" id="BMOV01000001">
    <property type="protein sequence ID" value="GGO04304.1"/>
    <property type="molecule type" value="Genomic_DNA"/>
</dbReference>
<evidence type="ECO:0000313" key="3">
    <source>
        <dbReference type="EMBL" id="GGO04304.1"/>
    </source>
</evidence>
<evidence type="ECO:0000256" key="1">
    <source>
        <dbReference type="ARBA" id="ARBA00044777"/>
    </source>
</evidence>
<dbReference type="Gene3D" id="6.10.250.2410">
    <property type="match status" value="1"/>
</dbReference>
<sequence length="287" mass="32206">MTAQPDEGQQHNLDGFDGPSDAALARQNSATAPDALILDVEGFEGPLDVLLMLARSQKVDLEKISIRALVEQYLAFIAEARKLRLELAADYLVMAAWLAYLKSRLLLPRQDDAEEPSAEELALRLQVRLQRLEAMREAGAALMARDRLGRDVFTHGAPEGLAVDYHAVYDTSLYDLLRAYADIRVRGSVTSMHIAKRPVYALDEAVRRLNDLVGGAFNWTQLRDFLPTHLDDPRMRRSALASMFVASLELARTGRADIRQMVAYGPLYVRRRDDAGYDSMESDNDER</sequence>
<comment type="caution">
    <text evidence="3">The sequence shown here is derived from an EMBL/GenBank/DDBJ whole genome shotgun (WGS) entry which is preliminary data.</text>
</comment>
<name>A0ABQ2L5N0_9PROT</name>
<organism evidence="3 4">
    <name type="scientific">Iodidimonas muriae</name>
    <dbReference type="NCBI Taxonomy" id="261467"/>
    <lineage>
        <taxon>Bacteria</taxon>
        <taxon>Pseudomonadati</taxon>
        <taxon>Pseudomonadota</taxon>
        <taxon>Alphaproteobacteria</taxon>
        <taxon>Iodidimonadales</taxon>
        <taxon>Iodidimonadaceae</taxon>
        <taxon>Iodidimonas</taxon>
    </lineage>
</organism>